<dbReference type="Proteomes" id="UP000007266">
    <property type="component" value="Linkage group 3"/>
</dbReference>
<organism evidence="1 2">
    <name type="scientific">Tribolium castaneum</name>
    <name type="common">Red flour beetle</name>
    <dbReference type="NCBI Taxonomy" id="7070"/>
    <lineage>
        <taxon>Eukaryota</taxon>
        <taxon>Metazoa</taxon>
        <taxon>Ecdysozoa</taxon>
        <taxon>Arthropoda</taxon>
        <taxon>Hexapoda</taxon>
        <taxon>Insecta</taxon>
        <taxon>Pterygota</taxon>
        <taxon>Neoptera</taxon>
        <taxon>Endopterygota</taxon>
        <taxon>Coleoptera</taxon>
        <taxon>Polyphaga</taxon>
        <taxon>Cucujiformia</taxon>
        <taxon>Tenebrionidae</taxon>
        <taxon>Tenebrionidae incertae sedis</taxon>
        <taxon>Tribolium</taxon>
    </lineage>
</organism>
<accession>A0A139WLT6</accession>
<evidence type="ECO:0000313" key="1">
    <source>
        <dbReference type="EMBL" id="KYB28791.1"/>
    </source>
</evidence>
<dbReference type="AlphaFoldDB" id="A0A139WLT6"/>
<keyword evidence="2" id="KW-1185">Reference proteome</keyword>
<name>A0A139WLT6_TRICA</name>
<gene>
    <name evidence="1" type="primary">AUGUSTUS-3.0.2_32467</name>
    <name evidence="1" type="ORF">TcasGA2_TC032467</name>
</gene>
<reference evidence="1 2" key="1">
    <citation type="journal article" date="2008" name="Nature">
        <title>The genome of the model beetle and pest Tribolium castaneum.</title>
        <authorList>
            <consortium name="Tribolium Genome Sequencing Consortium"/>
            <person name="Richards S."/>
            <person name="Gibbs R.A."/>
            <person name="Weinstock G.M."/>
            <person name="Brown S.J."/>
            <person name="Denell R."/>
            <person name="Beeman R.W."/>
            <person name="Gibbs R."/>
            <person name="Beeman R.W."/>
            <person name="Brown S.J."/>
            <person name="Bucher G."/>
            <person name="Friedrich M."/>
            <person name="Grimmelikhuijzen C.J."/>
            <person name="Klingler M."/>
            <person name="Lorenzen M."/>
            <person name="Richards S."/>
            <person name="Roth S."/>
            <person name="Schroder R."/>
            <person name="Tautz D."/>
            <person name="Zdobnov E.M."/>
            <person name="Muzny D."/>
            <person name="Gibbs R.A."/>
            <person name="Weinstock G.M."/>
            <person name="Attaway T."/>
            <person name="Bell S."/>
            <person name="Buhay C.J."/>
            <person name="Chandrabose M.N."/>
            <person name="Chavez D."/>
            <person name="Clerk-Blankenburg K.P."/>
            <person name="Cree A."/>
            <person name="Dao M."/>
            <person name="Davis C."/>
            <person name="Chacko J."/>
            <person name="Dinh H."/>
            <person name="Dugan-Rocha S."/>
            <person name="Fowler G."/>
            <person name="Garner T.T."/>
            <person name="Garnes J."/>
            <person name="Gnirke A."/>
            <person name="Hawes A."/>
            <person name="Hernandez J."/>
            <person name="Hines S."/>
            <person name="Holder M."/>
            <person name="Hume J."/>
            <person name="Jhangiani S.N."/>
            <person name="Joshi V."/>
            <person name="Khan Z.M."/>
            <person name="Jackson L."/>
            <person name="Kovar C."/>
            <person name="Kowis A."/>
            <person name="Lee S."/>
            <person name="Lewis L.R."/>
            <person name="Margolis J."/>
            <person name="Morgan M."/>
            <person name="Nazareth L.V."/>
            <person name="Nguyen N."/>
            <person name="Okwuonu G."/>
            <person name="Parker D."/>
            <person name="Richards S."/>
            <person name="Ruiz S.J."/>
            <person name="Santibanez J."/>
            <person name="Savard J."/>
            <person name="Scherer S.E."/>
            <person name="Schneider B."/>
            <person name="Sodergren E."/>
            <person name="Tautz D."/>
            <person name="Vattahil S."/>
            <person name="Villasana D."/>
            <person name="White C.S."/>
            <person name="Wright R."/>
            <person name="Park Y."/>
            <person name="Beeman R.W."/>
            <person name="Lord J."/>
            <person name="Oppert B."/>
            <person name="Lorenzen M."/>
            <person name="Brown S."/>
            <person name="Wang L."/>
            <person name="Savard J."/>
            <person name="Tautz D."/>
            <person name="Richards S."/>
            <person name="Weinstock G."/>
            <person name="Gibbs R.A."/>
            <person name="Liu Y."/>
            <person name="Worley K."/>
            <person name="Weinstock G."/>
            <person name="Elsik C.G."/>
            <person name="Reese J.T."/>
            <person name="Elhaik E."/>
            <person name="Landan G."/>
            <person name="Graur D."/>
            <person name="Arensburger P."/>
            <person name="Atkinson P."/>
            <person name="Beeman R.W."/>
            <person name="Beidler J."/>
            <person name="Brown S.J."/>
            <person name="Demuth J.P."/>
            <person name="Drury D.W."/>
            <person name="Du Y.Z."/>
            <person name="Fujiwara H."/>
            <person name="Lorenzen M."/>
            <person name="Maselli V."/>
            <person name="Osanai M."/>
            <person name="Park Y."/>
            <person name="Robertson H.M."/>
            <person name="Tu Z."/>
            <person name="Wang J.J."/>
            <person name="Wang S."/>
            <person name="Richards S."/>
            <person name="Song H."/>
            <person name="Zhang L."/>
            <person name="Sodergren E."/>
            <person name="Werner D."/>
            <person name="Stanke M."/>
            <person name="Morgenstern B."/>
            <person name="Solovyev V."/>
            <person name="Kosarev P."/>
            <person name="Brown G."/>
            <person name="Chen H.C."/>
            <person name="Ermolaeva O."/>
            <person name="Hlavina W."/>
            <person name="Kapustin Y."/>
            <person name="Kiryutin B."/>
            <person name="Kitts P."/>
            <person name="Maglott D."/>
            <person name="Pruitt K."/>
            <person name="Sapojnikov V."/>
            <person name="Souvorov A."/>
            <person name="Mackey A.J."/>
            <person name="Waterhouse R.M."/>
            <person name="Wyder S."/>
            <person name="Zdobnov E.M."/>
            <person name="Zdobnov E.M."/>
            <person name="Wyder S."/>
            <person name="Kriventseva E.V."/>
            <person name="Kadowaki T."/>
            <person name="Bork P."/>
            <person name="Aranda M."/>
            <person name="Bao R."/>
            <person name="Beermann A."/>
            <person name="Berns N."/>
            <person name="Bolognesi R."/>
            <person name="Bonneton F."/>
            <person name="Bopp D."/>
            <person name="Brown S.J."/>
            <person name="Bucher G."/>
            <person name="Butts T."/>
            <person name="Chaumot A."/>
            <person name="Denell R.E."/>
            <person name="Ferrier D.E."/>
            <person name="Friedrich M."/>
            <person name="Gordon C.M."/>
            <person name="Jindra M."/>
            <person name="Klingler M."/>
            <person name="Lan Q."/>
            <person name="Lattorff H.M."/>
            <person name="Laudet V."/>
            <person name="von Levetsow C."/>
            <person name="Liu Z."/>
            <person name="Lutz R."/>
            <person name="Lynch J.A."/>
            <person name="da Fonseca R.N."/>
            <person name="Posnien N."/>
            <person name="Reuter R."/>
            <person name="Roth S."/>
            <person name="Savard J."/>
            <person name="Schinko J.B."/>
            <person name="Schmitt C."/>
            <person name="Schoppmeier M."/>
            <person name="Schroder R."/>
            <person name="Shippy T.D."/>
            <person name="Simonnet F."/>
            <person name="Marques-Souza H."/>
            <person name="Tautz D."/>
            <person name="Tomoyasu Y."/>
            <person name="Trauner J."/>
            <person name="Van der Zee M."/>
            <person name="Vervoort M."/>
            <person name="Wittkopp N."/>
            <person name="Wimmer E.A."/>
            <person name="Yang X."/>
            <person name="Jones A.K."/>
            <person name="Sattelle D.B."/>
            <person name="Ebert P.R."/>
            <person name="Nelson D."/>
            <person name="Scott J.G."/>
            <person name="Beeman R.W."/>
            <person name="Muthukrishnan S."/>
            <person name="Kramer K.J."/>
            <person name="Arakane Y."/>
            <person name="Beeman R.W."/>
            <person name="Zhu Q."/>
            <person name="Hogenkamp D."/>
            <person name="Dixit R."/>
            <person name="Oppert B."/>
            <person name="Jiang H."/>
            <person name="Zou Z."/>
            <person name="Marshall J."/>
            <person name="Elpidina E."/>
            <person name="Vinokurov K."/>
            <person name="Oppert C."/>
            <person name="Zou Z."/>
            <person name="Evans J."/>
            <person name="Lu Z."/>
            <person name="Zhao P."/>
            <person name="Sumathipala N."/>
            <person name="Altincicek B."/>
            <person name="Vilcinskas A."/>
            <person name="Williams M."/>
            <person name="Hultmark D."/>
            <person name="Hetru C."/>
            <person name="Jiang H."/>
            <person name="Grimmelikhuijzen C.J."/>
            <person name="Hauser F."/>
            <person name="Cazzamali G."/>
            <person name="Williamson M."/>
            <person name="Park Y."/>
            <person name="Li B."/>
            <person name="Tanaka Y."/>
            <person name="Predel R."/>
            <person name="Neupert S."/>
            <person name="Schachtner J."/>
            <person name="Verleyen P."/>
            <person name="Raible F."/>
            <person name="Bork P."/>
            <person name="Friedrich M."/>
            <person name="Walden K.K."/>
            <person name="Robertson H.M."/>
            <person name="Angeli S."/>
            <person name="Foret S."/>
            <person name="Bucher G."/>
            <person name="Schuetz S."/>
            <person name="Maleszka R."/>
            <person name="Wimmer E.A."/>
            <person name="Beeman R.W."/>
            <person name="Lorenzen M."/>
            <person name="Tomoyasu Y."/>
            <person name="Miller S.C."/>
            <person name="Grossmann D."/>
            <person name="Bucher G."/>
        </authorList>
    </citation>
    <scope>NUCLEOTIDE SEQUENCE [LARGE SCALE GENOMIC DNA]</scope>
    <source>
        <strain evidence="1 2">Georgia GA2</strain>
    </source>
</reference>
<sequence length="41" mass="4796">MASLNFYTNVIHCCLKYSLPVMITTTREKKNKYFVSKFGAF</sequence>
<reference evidence="1 2" key="2">
    <citation type="journal article" date="2010" name="Nucleic Acids Res.">
        <title>BeetleBase in 2010: revisions to provide comprehensive genomic information for Tribolium castaneum.</title>
        <authorList>
            <person name="Kim H.S."/>
            <person name="Murphy T."/>
            <person name="Xia J."/>
            <person name="Caragea D."/>
            <person name="Park Y."/>
            <person name="Beeman R.W."/>
            <person name="Lorenzen M.D."/>
            <person name="Butcher S."/>
            <person name="Manak J.R."/>
            <person name="Brown S.J."/>
        </authorList>
    </citation>
    <scope>GENOME REANNOTATION</scope>
    <source>
        <strain evidence="1 2">Georgia GA2</strain>
    </source>
</reference>
<dbReference type="InParanoid" id="A0A139WLT6"/>
<proteinExistence type="predicted"/>
<protein>
    <submittedName>
        <fullName evidence="1">Uncharacterized protein</fullName>
    </submittedName>
</protein>
<evidence type="ECO:0000313" key="2">
    <source>
        <dbReference type="Proteomes" id="UP000007266"/>
    </source>
</evidence>
<dbReference type="EMBL" id="KQ971321">
    <property type="protein sequence ID" value="KYB28791.1"/>
    <property type="molecule type" value="Genomic_DNA"/>
</dbReference>